<evidence type="ECO:0000313" key="4">
    <source>
        <dbReference type="Proteomes" id="UP000001861"/>
    </source>
</evidence>
<feature type="compositionally biased region" description="Polar residues" evidence="1">
    <location>
        <begin position="436"/>
        <end position="455"/>
    </location>
</feature>
<keyword evidence="2" id="KW-0472">Membrane</keyword>
<keyword evidence="2" id="KW-0812">Transmembrane</keyword>
<feature type="region of interest" description="Disordered" evidence="1">
    <location>
        <begin position="361"/>
        <end position="470"/>
    </location>
</feature>
<dbReference type="KEGG" id="cci:CC1G_10564"/>
<feature type="region of interest" description="Disordered" evidence="1">
    <location>
        <begin position="193"/>
        <end position="290"/>
    </location>
</feature>
<feature type="compositionally biased region" description="Low complexity" evidence="1">
    <location>
        <begin position="125"/>
        <end position="136"/>
    </location>
</feature>
<protein>
    <submittedName>
        <fullName evidence="3">Uncharacterized protein</fullName>
    </submittedName>
</protein>
<dbReference type="EMBL" id="AACS02000002">
    <property type="protein sequence ID" value="EAU88918.2"/>
    <property type="molecule type" value="Genomic_DNA"/>
</dbReference>
<reference evidence="3 4" key="1">
    <citation type="journal article" date="2010" name="Proc. Natl. Acad. Sci. U.S.A.">
        <title>Insights into evolution of multicellular fungi from the assembled chromosomes of the mushroom Coprinopsis cinerea (Coprinus cinereus).</title>
        <authorList>
            <person name="Stajich J.E."/>
            <person name="Wilke S.K."/>
            <person name="Ahren D."/>
            <person name="Au C.H."/>
            <person name="Birren B.W."/>
            <person name="Borodovsky M."/>
            <person name="Burns C."/>
            <person name="Canback B."/>
            <person name="Casselton L.A."/>
            <person name="Cheng C.K."/>
            <person name="Deng J."/>
            <person name="Dietrich F.S."/>
            <person name="Fargo D.C."/>
            <person name="Farman M.L."/>
            <person name="Gathman A.C."/>
            <person name="Goldberg J."/>
            <person name="Guigo R."/>
            <person name="Hoegger P.J."/>
            <person name="Hooker J.B."/>
            <person name="Huggins A."/>
            <person name="James T.Y."/>
            <person name="Kamada T."/>
            <person name="Kilaru S."/>
            <person name="Kodira C."/>
            <person name="Kues U."/>
            <person name="Kupfer D."/>
            <person name="Kwan H.S."/>
            <person name="Lomsadze A."/>
            <person name="Li W."/>
            <person name="Lilly W.W."/>
            <person name="Ma L.J."/>
            <person name="Mackey A.J."/>
            <person name="Manning G."/>
            <person name="Martin F."/>
            <person name="Muraguchi H."/>
            <person name="Natvig D.O."/>
            <person name="Palmerini H."/>
            <person name="Ramesh M.A."/>
            <person name="Rehmeyer C.J."/>
            <person name="Roe B.A."/>
            <person name="Shenoy N."/>
            <person name="Stanke M."/>
            <person name="Ter-Hovhannisyan V."/>
            <person name="Tunlid A."/>
            <person name="Velagapudi R."/>
            <person name="Vision T.J."/>
            <person name="Zeng Q."/>
            <person name="Zolan M.E."/>
            <person name="Pukkila P.J."/>
        </authorList>
    </citation>
    <scope>NUCLEOTIDE SEQUENCE [LARGE SCALE GENOMIC DNA]</scope>
    <source>
        <strain evidence="4">Okayama-7 / 130 / ATCC MYA-4618 / FGSC 9003</strain>
    </source>
</reference>
<dbReference type="InParanoid" id="A8NDX8"/>
<evidence type="ECO:0000256" key="2">
    <source>
        <dbReference type="SAM" id="Phobius"/>
    </source>
</evidence>
<feature type="compositionally biased region" description="Polar residues" evidence="1">
    <location>
        <begin position="377"/>
        <end position="389"/>
    </location>
</feature>
<gene>
    <name evidence="3" type="ORF">CC1G_10564</name>
</gene>
<feature type="transmembrane region" description="Helical" evidence="2">
    <location>
        <begin position="162"/>
        <end position="187"/>
    </location>
</feature>
<feature type="region of interest" description="Disordered" evidence="1">
    <location>
        <begin position="61"/>
        <end position="85"/>
    </location>
</feature>
<evidence type="ECO:0000256" key="1">
    <source>
        <dbReference type="SAM" id="MobiDB-lite"/>
    </source>
</evidence>
<sequence>MAVTRTCSTSPTRTLYRVETAVRATQTLFVPELVPIAPRIVTNWVVTSQCNDRRCWPVTTPVRTPMPGSSATRTRTVYRGNSGTTTRRIPTATLYGTSCSTTTVIPATRTTLFPGSSKATTIPPGSGSFDSSTLTDTSSRTLATGIDINNPDGSNSPRRLNIGAVVGGLLGGFLTPILLVFLVRYLIKRRRRTRGRSGLTSPTPTMRSIYSGGGFPPLYQRPLSPATTLYRSPTTSDHGHYGSFNPFDPQNLDRRISKTSRMSRASHDRRGGAPSPASSSHGHESQTHHVVRRPSMVHYAAQPHPPVAFNGGRAASPVAPNMRSPSPVQAYGGAMFVSPYESRRAASPAAIRDYGQYSHPQGAPVSPYDFRGGGPSPITSPVATPQQETPPHAGDGYVVGAPLPSVDEHAPLSPPSEGNLTTSSARTAVHFHPMTAPSSVQSHSPDDPTSSTNVNDSERTKARTRTPPSQ</sequence>
<dbReference type="RefSeq" id="XP_001832888.2">
    <property type="nucleotide sequence ID" value="XM_001832836.2"/>
</dbReference>
<feature type="compositionally biased region" description="Polar residues" evidence="1">
    <location>
        <begin position="67"/>
        <end position="85"/>
    </location>
</feature>
<keyword evidence="4" id="KW-1185">Reference proteome</keyword>
<name>A8NDX8_COPC7</name>
<feature type="region of interest" description="Disordered" evidence="1">
    <location>
        <begin position="115"/>
        <end position="136"/>
    </location>
</feature>
<feature type="compositionally biased region" description="Polar residues" evidence="1">
    <location>
        <begin position="416"/>
        <end position="426"/>
    </location>
</feature>
<comment type="caution">
    <text evidence="3">The sequence shown here is derived from an EMBL/GenBank/DDBJ whole genome shotgun (WGS) entry which is preliminary data.</text>
</comment>
<organism evidence="3 4">
    <name type="scientific">Coprinopsis cinerea (strain Okayama-7 / 130 / ATCC MYA-4618 / FGSC 9003)</name>
    <name type="common">Inky cap fungus</name>
    <name type="synonym">Hormographiella aspergillata</name>
    <dbReference type="NCBI Taxonomy" id="240176"/>
    <lineage>
        <taxon>Eukaryota</taxon>
        <taxon>Fungi</taxon>
        <taxon>Dikarya</taxon>
        <taxon>Basidiomycota</taxon>
        <taxon>Agaricomycotina</taxon>
        <taxon>Agaricomycetes</taxon>
        <taxon>Agaricomycetidae</taxon>
        <taxon>Agaricales</taxon>
        <taxon>Agaricineae</taxon>
        <taxon>Psathyrellaceae</taxon>
        <taxon>Coprinopsis</taxon>
    </lineage>
</organism>
<dbReference type="HOGENOM" id="CLU_581405_0_0_1"/>
<evidence type="ECO:0000313" key="3">
    <source>
        <dbReference type="EMBL" id="EAU88918.2"/>
    </source>
</evidence>
<dbReference type="GeneID" id="6009379"/>
<keyword evidence="2" id="KW-1133">Transmembrane helix</keyword>
<accession>A8NDX8</accession>
<dbReference type="Proteomes" id="UP000001861">
    <property type="component" value="Unassembled WGS sequence"/>
</dbReference>
<dbReference type="AlphaFoldDB" id="A8NDX8"/>
<proteinExistence type="predicted"/>
<dbReference type="VEuPathDB" id="FungiDB:CC1G_10564"/>
<feature type="compositionally biased region" description="Polar residues" evidence="1">
    <location>
        <begin position="225"/>
        <end position="236"/>
    </location>
</feature>